<sequence length="110" mass="12985">YVNFKCSGEGCPYCREPFEEDEMQELFCSKLEDELPTLTSDANVDEETHIDTLRTTIKTLMCKKQEDDMIIKNLRSEISRMQSRLGLERTQARNQKEHLRLSLRNQEIKL</sequence>
<feature type="non-terminal residue" evidence="1">
    <location>
        <position position="110"/>
    </location>
</feature>
<gene>
    <name evidence="1" type="ORF">AFUS01_LOCUS42730</name>
</gene>
<keyword evidence="2" id="KW-1185">Reference proteome</keyword>
<evidence type="ECO:0000313" key="1">
    <source>
        <dbReference type="EMBL" id="CAG7833084.1"/>
    </source>
</evidence>
<comment type="caution">
    <text evidence="1">The sequence shown here is derived from an EMBL/GenBank/DDBJ whole genome shotgun (WGS) entry which is preliminary data.</text>
</comment>
<protein>
    <submittedName>
        <fullName evidence="1">Uncharacterized protein</fullName>
    </submittedName>
</protein>
<feature type="non-terminal residue" evidence="1">
    <location>
        <position position="1"/>
    </location>
</feature>
<dbReference type="EMBL" id="CAJVCH010568372">
    <property type="protein sequence ID" value="CAG7833084.1"/>
    <property type="molecule type" value="Genomic_DNA"/>
</dbReference>
<organism evidence="1 2">
    <name type="scientific">Allacma fusca</name>
    <dbReference type="NCBI Taxonomy" id="39272"/>
    <lineage>
        <taxon>Eukaryota</taxon>
        <taxon>Metazoa</taxon>
        <taxon>Ecdysozoa</taxon>
        <taxon>Arthropoda</taxon>
        <taxon>Hexapoda</taxon>
        <taxon>Collembola</taxon>
        <taxon>Symphypleona</taxon>
        <taxon>Sminthuridae</taxon>
        <taxon>Allacma</taxon>
    </lineage>
</organism>
<accession>A0A8J2PU53</accession>
<name>A0A8J2PU53_9HEXA</name>
<reference evidence="1" key="1">
    <citation type="submission" date="2021-06" db="EMBL/GenBank/DDBJ databases">
        <authorList>
            <person name="Hodson N. C."/>
            <person name="Mongue J. A."/>
            <person name="Jaron S. K."/>
        </authorList>
    </citation>
    <scope>NUCLEOTIDE SEQUENCE</scope>
</reference>
<dbReference type="Proteomes" id="UP000708208">
    <property type="component" value="Unassembled WGS sequence"/>
</dbReference>
<proteinExistence type="predicted"/>
<evidence type="ECO:0000313" key="2">
    <source>
        <dbReference type="Proteomes" id="UP000708208"/>
    </source>
</evidence>
<dbReference type="AlphaFoldDB" id="A0A8J2PU53"/>